<gene>
    <name evidence="8" type="ORF">CMQ_1845</name>
</gene>
<organism evidence="9">
    <name type="scientific">Grosmannia clavigera (strain kw1407 / UAMH 11150)</name>
    <name type="common">Blue stain fungus</name>
    <name type="synonym">Graphiocladiella clavigera</name>
    <dbReference type="NCBI Taxonomy" id="655863"/>
    <lineage>
        <taxon>Eukaryota</taxon>
        <taxon>Fungi</taxon>
        <taxon>Dikarya</taxon>
        <taxon>Ascomycota</taxon>
        <taxon>Pezizomycotina</taxon>
        <taxon>Sordariomycetes</taxon>
        <taxon>Sordariomycetidae</taxon>
        <taxon>Ophiostomatales</taxon>
        <taxon>Ophiostomataceae</taxon>
        <taxon>Leptographium</taxon>
    </lineage>
</organism>
<keyword evidence="9" id="KW-1185">Reference proteome</keyword>
<dbReference type="PROSITE" id="PS50089">
    <property type="entry name" value="ZF_RING_2"/>
    <property type="match status" value="1"/>
</dbReference>
<evidence type="ECO:0000256" key="2">
    <source>
        <dbReference type="ARBA" id="ARBA00022771"/>
    </source>
</evidence>
<keyword evidence="3" id="KW-0862">Zinc</keyword>
<dbReference type="PROSITE" id="PS51382">
    <property type="entry name" value="SPX"/>
    <property type="match status" value="1"/>
</dbReference>
<evidence type="ECO:0000256" key="3">
    <source>
        <dbReference type="ARBA" id="ARBA00022833"/>
    </source>
</evidence>
<dbReference type="Proteomes" id="UP000007796">
    <property type="component" value="Unassembled WGS sequence"/>
</dbReference>
<dbReference type="eggNOG" id="KOG4159">
    <property type="taxonomic scope" value="Eukaryota"/>
</dbReference>
<evidence type="ECO:0000256" key="1">
    <source>
        <dbReference type="ARBA" id="ARBA00022723"/>
    </source>
</evidence>
<dbReference type="SUPFAM" id="SSF57850">
    <property type="entry name" value="RING/U-box"/>
    <property type="match status" value="1"/>
</dbReference>
<dbReference type="PANTHER" id="PTHR23327:SF51">
    <property type="entry name" value="TRANSCRIPTIONAL REGULATOR OF YEAST FORM ADHERENCE 3"/>
    <property type="match status" value="1"/>
</dbReference>
<dbReference type="EMBL" id="GL629795">
    <property type="protein sequence ID" value="EFX00764.1"/>
    <property type="molecule type" value="Genomic_DNA"/>
</dbReference>
<reference evidence="8 9" key="1">
    <citation type="journal article" date="2011" name="Proc. Natl. Acad. Sci. U.S.A.">
        <title>Genome and transcriptome analyses of the mountain pine beetle-fungal symbiont Grosmannia clavigera, a lodgepole pine pathogen.</title>
        <authorList>
            <person name="DiGuistini S."/>
            <person name="Wang Y."/>
            <person name="Liao N.Y."/>
            <person name="Taylor G."/>
            <person name="Tanguay P."/>
            <person name="Feau N."/>
            <person name="Henrissat B."/>
            <person name="Chan S.K."/>
            <person name="Hesse-Orce U."/>
            <person name="Alamouti S.M."/>
            <person name="Tsui C.K.M."/>
            <person name="Docking R.T."/>
            <person name="Levasseur A."/>
            <person name="Haridas S."/>
            <person name="Robertson G."/>
            <person name="Birol I."/>
            <person name="Holt R.A."/>
            <person name="Marra M.A."/>
            <person name="Hamelin R.C."/>
            <person name="Hirst M."/>
            <person name="Jones S.J.M."/>
            <person name="Bohlmann J."/>
            <person name="Breuil C."/>
        </authorList>
    </citation>
    <scope>NUCLEOTIDE SEQUENCE [LARGE SCALE GENOMIC DNA]</scope>
    <source>
        <strain evidence="9">kw1407 / UAMH 11150</strain>
    </source>
</reference>
<accession>F0XNF2</accession>
<evidence type="ECO:0000256" key="4">
    <source>
        <dbReference type="PROSITE-ProRule" id="PRU00175"/>
    </source>
</evidence>
<feature type="compositionally biased region" description="Basic and acidic residues" evidence="5">
    <location>
        <begin position="119"/>
        <end position="133"/>
    </location>
</feature>
<evidence type="ECO:0000256" key="5">
    <source>
        <dbReference type="SAM" id="MobiDB-lite"/>
    </source>
</evidence>
<dbReference type="GO" id="GO:0008270">
    <property type="term" value="F:zinc ion binding"/>
    <property type="evidence" value="ECO:0007669"/>
    <property type="project" value="UniProtKB-KW"/>
</dbReference>
<dbReference type="SMART" id="SM00184">
    <property type="entry name" value="RING"/>
    <property type="match status" value="1"/>
</dbReference>
<evidence type="ECO:0000259" key="6">
    <source>
        <dbReference type="PROSITE" id="PS50089"/>
    </source>
</evidence>
<dbReference type="OrthoDB" id="5588846at2759"/>
<feature type="region of interest" description="Disordered" evidence="5">
    <location>
        <begin position="239"/>
        <end position="260"/>
    </location>
</feature>
<dbReference type="AlphaFoldDB" id="F0XNF2"/>
<evidence type="ECO:0000259" key="7">
    <source>
        <dbReference type="PROSITE" id="PS51382"/>
    </source>
</evidence>
<dbReference type="InterPro" id="IPR004331">
    <property type="entry name" value="SPX_dom"/>
</dbReference>
<dbReference type="Pfam" id="PF03105">
    <property type="entry name" value="SPX"/>
    <property type="match status" value="1"/>
</dbReference>
<dbReference type="InterPro" id="IPR018957">
    <property type="entry name" value="Znf_C3HC4_RING-type"/>
</dbReference>
<keyword evidence="2 4" id="KW-0863">Zinc-finger</keyword>
<dbReference type="InterPro" id="IPR013083">
    <property type="entry name" value="Znf_RING/FYVE/PHD"/>
</dbReference>
<evidence type="ECO:0000313" key="8">
    <source>
        <dbReference type="EMBL" id="EFX00764.1"/>
    </source>
</evidence>
<evidence type="ECO:0000313" key="9">
    <source>
        <dbReference type="Proteomes" id="UP000007796"/>
    </source>
</evidence>
<dbReference type="RefSeq" id="XP_014170246.1">
    <property type="nucleotide sequence ID" value="XM_014314771.1"/>
</dbReference>
<feature type="domain" description="SPX" evidence="7">
    <location>
        <begin position="1"/>
        <end position="377"/>
    </location>
</feature>
<sequence>MKFARAFKAALQSGDYPEEWCTAAIPYPTLKKCLNKIRAELQDLGLDADSLRQLQETQAVLAHGDPIPLAKYKLDVSDSDVQPHFTVYLDLEDGAVVDASLSPASRAFLQKQADIRRKAVADSQADQDHDRPASDVLPMEPPNHSTEASVGPPTCTTALASPGHEQELDAAQEGGQKRLQRVEVSLTADGEFFRLMYEDMAKLERIGQAEQAAIVTDVEELGKQVAAVSQPERKRRTLLGHGHGHGHGLDGTSGGQATKAAKPHKHASDLSRWRSVFELYLDAQVFFSTRERDHGKARSSAEASRQLDWFQEQVRKRGLLQSFQLPASLVAYQRFLLLNKRLFLNLRFRELNQTAQAKILKKFDKWTSLGVSKTFPNALSRRHQNVLVEGMAKDVCARIAQDVVAVVPRLEDYTCPVCLSLAWLPVRLHCRHVFCVRCVIKMQREKQRFCPLCRGEVVMEADLDNLDGDLERFLKLYFRREAKEKQQANEMERGVELFGESYKPVSCVVM</sequence>
<dbReference type="Pfam" id="PF00097">
    <property type="entry name" value="zf-C3HC4"/>
    <property type="match status" value="1"/>
</dbReference>
<dbReference type="HOGENOM" id="CLU_017137_2_1_1"/>
<proteinExistence type="predicted"/>
<dbReference type="PROSITE" id="PS00518">
    <property type="entry name" value="ZF_RING_1"/>
    <property type="match status" value="1"/>
</dbReference>
<dbReference type="Gene3D" id="3.30.40.10">
    <property type="entry name" value="Zinc/RING finger domain, C3HC4 (zinc finger)"/>
    <property type="match status" value="1"/>
</dbReference>
<name>F0XNF2_GROCL</name>
<protein>
    <submittedName>
        <fullName evidence="8">Ring-14 protein</fullName>
    </submittedName>
</protein>
<feature type="domain" description="RING-type" evidence="6">
    <location>
        <begin position="415"/>
        <end position="454"/>
    </location>
</feature>
<dbReference type="InterPro" id="IPR001841">
    <property type="entry name" value="Znf_RING"/>
</dbReference>
<dbReference type="PANTHER" id="PTHR23327">
    <property type="entry name" value="RING FINGER PROTEIN 127"/>
    <property type="match status" value="1"/>
</dbReference>
<keyword evidence="1" id="KW-0479">Metal-binding</keyword>
<dbReference type="InterPro" id="IPR017907">
    <property type="entry name" value="Znf_RING_CS"/>
</dbReference>
<feature type="region of interest" description="Disordered" evidence="5">
    <location>
        <begin position="119"/>
        <end position="160"/>
    </location>
</feature>
<feature type="compositionally biased region" description="Polar residues" evidence="5">
    <location>
        <begin position="143"/>
        <end position="159"/>
    </location>
</feature>
<dbReference type="GeneID" id="25974768"/>
<dbReference type="STRING" id="655863.F0XNF2"/>
<dbReference type="InParanoid" id="F0XNF2"/>